<dbReference type="Gene3D" id="3.40.1110.10">
    <property type="entry name" value="Calcium-transporting ATPase, cytoplasmic domain N"/>
    <property type="match status" value="1"/>
</dbReference>
<dbReference type="GO" id="GO:0000166">
    <property type="term" value="F:nucleotide binding"/>
    <property type="evidence" value="ECO:0007669"/>
    <property type="project" value="InterPro"/>
</dbReference>
<dbReference type="EMBL" id="GL832995">
    <property type="protein sequence ID" value="EGD81107.1"/>
    <property type="molecule type" value="Genomic_DNA"/>
</dbReference>
<dbReference type="STRING" id="946362.F2USJ8"/>
<dbReference type="GO" id="GO:0043682">
    <property type="term" value="F:P-type divalent copper transporter activity"/>
    <property type="evidence" value="ECO:0007669"/>
    <property type="project" value="TreeGrafter"/>
</dbReference>
<dbReference type="GO" id="GO:0055070">
    <property type="term" value="P:copper ion homeostasis"/>
    <property type="evidence" value="ECO:0007669"/>
    <property type="project" value="TreeGrafter"/>
</dbReference>
<organism evidence="3">
    <name type="scientific">Salpingoeca rosetta (strain ATCC 50818 / BSB-021)</name>
    <dbReference type="NCBI Taxonomy" id="946362"/>
    <lineage>
        <taxon>Eukaryota</taxon>
        <taxon>Choanoflagellata</taxon>
        <taxon>Craspedida</taxon>
        <taxon>Salpingoecidae</taxon>
        <taxon>Salpingoeca</taxon>
    </lineage>
</organism>
<dbReference type="eggNOG" id="KOG0207">
    <property type="taxonomic scope" value="Eukaryota"/>
</dbReference>
<dbReference type="RefSeq" id="XP_004987792.1">
    <property type="nucleotide sequence ID" value="XM_004987735.1"/>
</dbReference>
<evidence type="ECO:0000313" key="3">
    <source>
        <dbReference type="Proteomes" id="UP000007799"/>
    </source>
</evidence>
<dbReference type="Gene3D" id="3.40.50.1000">
    <property type="entry name" value="HAD superfamily/HAD-like"/>
    <property type="match status" value="1"/>
</dbReference>
<evidence type="ECO:0000256" key="1">
    <source>
        <dbReference type="ARBA" id="ARBA00022967"/>
    </source>
</evidence>
<dbReference type="PANTHER" id="PTHR43520">
    <property type="entry name" value="ATP7, ISOFORM B"/>
    <property type="match status" value="1"/>
</dbReference>
<protein>
    <submittedName>
        <fullName evidence="2">Uncharacterized protein</fullName>
    </submittedName>
</protein>
<dbReference type="GeneID" id="16068314"/>
<proteinExistence type="predicted"/>
<accession>F2USJ8</accession>
<keyword evidence="1" id="KW-1278">Translocase</keyword>
<dbReference type="InterPro" id="IPR023214">
    <property type="entry name" value="HAD_sf"/>
</dbReference>
<dbReference type="KEGG" id="sre:PTSG_11145"/>
<dbReference type="PANTHER" id="PTHR43520:SF8">
    <property type="entry name" value="P-TYPE CU(+) TRANSPORTER"/>
    <property type="match status" value="1"/>
</dbReference>
<dbReference type="AlphaFoldDB" id="F2USJ8"/>
<reference evidence="2" key="1">
    <citation type="submission" date="2009-08" db="EMBL/GenBank/DDBJ databases">
        <title>Annotation of Salpingoeca rosetta.</title>
        <authorList>
            <consortium name="The Broad Institute Genome Sequencing Platform"/>
            <person name="Russ C."/>
            <person name="Cuomo C."/>
            <person name="Burger G."/>
            <person name="Gray M.W."/>
            <person name="Holland P.W.H."/>
            <person name="King N."/>
            <person name="Lang F.B.F."/>
            <person name="Roger A.J."/>
            <person name="Ruiz-Trillo I."/>
            <person name="Young S.K."/>
            <person name="Zeng Q."/>
            <person name="Gargeya S."/>
            <person name="Alvarado L."/>
            <person name="Berlin A."/>
            <person name="Chapman S.B."/>
            <person name="Chen Z."/>
            <person name="Freedman E."/>
            <person name="Gellesch M."/>
            <person name="Goldberg J."/>
            <person name="Griggs A."/>
            <person name="Gujja S."/>
            <person name="Heilman E."/>
            <person name="Heiman D."/>
            <person name="Howarth C."/>
            <person name="Mehta T."/>
            <person name="Neiman D."/>
            <person name="Pearson M."/>
            <person name="Roberts A."/>
            <person name="Saif S."/>
            <person name="Shea T."/>
            <person name="Shenoy N."/>
            <person name="Sisk P."/>
            <person name="Stolte C."/>
            <person name="Sykes S."/>
            <person name="White J."/>
            <person name="Yandava C."/>
            <person name="Haas B."/>
            <person name="Nusbaum C."/>
            <person name="Birren B."/>
        </authorList>
    </citation>
    <scope>NUCLEOTIDE SEQUENCE [LARGE SCALE GENOMIC DNA]</scope>
    <source>
        <strain evidence="2">ATCC 50818</strain>
    </source>
</reference>
<dbReference type="InterPro" id="IPR023299">
    <property type="entry name" value="ATPase_P-typ_cyto_dom_N"/>
</dbReference>
<dbReference type="GO" id="GO:0005507">
    <property type="term" value="F:copper ion binding"/>
    <property type="evidence" value="ECO:0007669"/>
    <property type="project" value="TreeGrafter"/>
</dbReference>
<dbReference type="InParanoid" id="F2USJ8"/>
<name>F2USJ8_SALR5</name>
<sequence>MIEDKTVAVEQLAEVSSGQLADIVRDGRVLRMPCTSCVPNIEGACLGVHSNVSCGPAHWHRDGDAKGPARCSTVQVDDALGRMQVKHETYATGPRDMITMLGHASELDHEAPPPTHRSEIRFCPITFIVCTTVFLRHVHHRGRVWPDSWDACVVDDISQHNLILTLLGLISFIFPVGRFVSAVRSTMHGAANMNVTGILLFTFVSPGRYIEYLAKGNTSSLMKEDIVKGNRVEERIDTELVQRGDKLKGAGEMDEAMVTGESKPVSSPKALLSQAGGALCVRRRVAVGVWVALLTSGAADKLELTRLWHTSALSLATDFKTVSGRGISATVDSKHIVIGMPIVLWACTSWYWQSNAISGKSRQTMHEDEETRGCTVVVCSADGNLLPGLCEVSLTRTSPKGEEAVRLLCQHGLRLVMLTRATTRALRGPSGADVGVDTVLAGACRRWRRKDDVVAIVGDNINIESAHVVLMIKDDLLAGGGGHGDACAAVASWSNSADVTRLCGCSHPLVVASGHITSDANDECTRFATSPASTSRRSNPLQQPPLRHLLLCAFGIILARAMASSAPSACLRAEISTCFCQKAGSFGGVQPDLLLVTPPCSRALVLAAGYDGAKCLGPGRPLPCGLEVPVWWPAQSIRGNSGGVHQHLDGERVLTAHTLEQWNMTSVAIVLWSMRGWQPITQHHAGQCKLRVSHLDTRRQARAPVWPSFAVPAAYCVLSFNMGNTTAVAIHPASLELPITSRSIDCGSVAELQRALCMFPATVSTAVEDAEADTPPTSTSVSWLDCSTEQFIVDKVCEFARAFFNPSDDKPWQGSPGHCASPLTHTLVADVILLVCTFTSELELATSTADKQYNHQQRA</sequence>
<dbReference type="Proteomes" id="UP000007799">
    <property type="component" value="Unassembled WGS sequence"/>
</dbReference>
<evidence type="ECO:0000313" key="2">
    <source>
        <dbReference type="EMBL" id="EGD81107.1"/>
    </source>
</evidence>
<keyword evidence="3" id="KW-1185">Reference proteome</keyword>
<gene>
    <name evidence="2" type="ORF">PTSG_11145</name>
</gene>
<dbReference type="GO" id="GO:0016020">
    <property type="term" value="C:membrane"/>
    <property type="evidence" value="ECO:0007669"/>
    <property type="project" value="TreeGrafter"/>
</dbReference>